<dbReference type="InterPro" id="IPR006336">
    <property type="entry name" value="GCS2"/>
</dbReference>
<dbReference type="SUPFAM" id="SSF55931">
    <property type="entry name" value="Glutamine synthetase/guanido kinase"/>
    <property type="match status" value="1"/>
</dbReference>
<keyword evidence="2" id="KW-1185">Reference proteome</keyword>
<evidence type="ECO:0000313" key="1">
    <source>
        <dbReference type="EMBL" id="RTR06937.1"/>
    </source>
</evidence>
<accession>A0A431V865</accession>
<organism evidence="1 2">
    <name type="scientific">Halomonas nitroreducens</name>
    <dbReference type="NCBI Taxonomy" id="447425"/>
    <lineage>
        <taxon>Bacteria</taxon>
        <taxon>Pseudomonadati</taxon>
        <taxon>Pseudomonadota</taxon>
        <taxon>Gammaproteobacteria</taxon>
        <taxon>Oceanospirillales</taxon>
        <taxon>Halomonadaceae</taxon>
        <taxon>Halomonas</taxon>
    </lineage>
</organism>
<name>A0A431V865_9GAMM</name>
<protein>
    <submittedName>
        <fullName evidence="1">Glutamate--cysteine ligase</fullName>
    </submittedName>
</protein>
<comment type="caution">
    <text evidence="1">The sequence shown here is derived from an EMBL/GenBank/DDBJ whole genome shotgun (WGS) entry which is preliminary data.</text>
</comment>
<dbReference type="PANTHER" id="PTHR36510">
    <property type="entry name" value="GLUTAMATE--CYSTEINE LIGASE 2-RELATED"/>
    <property type="match status" value="1"/>
</dbReference>
<dbReference type="RefSeq" id="WP_126479837.1">
    <property type="nucleotide sequence ID" value="NZ_RXNS01000001.1"/>
</dbReference>
<dbReference type="EMBL" id="RXNS01000001">
    <property type="protein sequence ID" value="RTR06937.1"/>
    <property type="molecule type" value="Genomic_DNA"/>
</dbReference>
<evidence type="ECO:0000313" key="2">
    <source>
        <dbReference type="Proteomes" id="UP000267400"/>
    </source>
</evidence>
<dbReference type="OrthoDB" id="240589at2"/>
<dbReference type="Gene3D" id="3.30.590.20">
    <property type="match status" value="1"/>
</dbReference>
<gene>
    <name evidence="1" type="ORF">EKG36_00285</name>
</gene>
<dbReference type="AlphaFoldDB" id="A0A431V865"/>
<dbReference type="PANTHER" id="PTHR36510:SF3">
    <property type="entry name" value="CONSERVED PROTEIN"/>
    <property type="match status" value="1"/>
</dbReference>
<dbReference type="Proteomes" id="UP000267400">
    <property type="component" value="Unassembled WGS sequence"/>
</dbReference>
<dbReference type="GO" id="GO:0016879">
    <property type="term" value="F:ligase activity, forming carbon-nitrogen bonds"/>
    <property type="evidence" value="ECO:0007669"/>
    <property type="project" value="UniProtKB-ARBA"/>
</dbReference>
<reference evidence="1 2" key="1">
    <citation type="submission" date="2018-12" db="EMBL/GenBank/DDBJ databases">
        <authorList>
            <person name="Yu L."/>
        </authorList>
    </citation>
    <scope>NUCLEOTIDE SEQUENCE [LARGE SCALE GENOMIC DNA]</scope>
    <source>
        <strain evidence="1 2">11S</strain>
    </source>
</reference>
<dbReference type="Pfam" id="PF04107">
    <property type="entry name" value="GCS2"/>
    <property type="match status" value="1"/>
</dbReference>
<dbReference type="InterPro" id="IPR050141">
    <property type="entry name" value="GCL_type2/YbdK_subfam"/>
</dbReference>
<sequence>MGSIIERDAFSAADFRLFGRRLRASLDILRDVLAQPGFGVGPVTIGAELETYIADADGRVLNINQALVDDLQDPQLQLELNRFNIEYNLAPLSLQGWPLHALEQQLLQVLARLQSAAAAHQGRIIPIGILPTLRGEDLGEHAMTDLPRYRALERELKRLRGEDFSVEIHGDDTVRVSSSHVVLEGANTSYQLHLRVAPEDYADTFNTLQLVTPLVLALGANSPLFLQHCLWEETRIALFKQAVDCRMRGSGRWRQPSRVAFGQGWVRRSAWELFAETVALHQPIMPVNGAGPLQGWQPGAEAPALSELRLHMGTVWPWNRAVYDPAFGGHLRVEMRALPSGPSAVDMVANTALLLGLVAGLREDIDDWLSAMPFRYAEYNFYRAAQHGLAARLLWPHRRHHRLEEVAIVTLLERLLPHASRGLRALGVVEADSAPYLSTIEHRLAARLNGARWQREVMQRLERQGLERLDACHRMLARYAEASLANRPVASWSREV</sequence>
<proteinExistence type="predicted"/>
<keyword evidence="1" id="KW-0436">Ligase</keyword>
<dbReference type="InterPro" id="IPR014746">
    <property type="entry name" value="Gln_synth/guanido_kin_cat_dom"/>
</dbReference>